<dbReference type="OrthoDB" id="4518at2759"/>
<keyword evidence="1" id="KW-1133">Transmembrane helix</keyword>
<comment type="caution">
    <text evidence="2">The sequence shown here is derived from an EMBL/GenBank/DDBJ whole genome shotgun (WGS) entry which is preliminary data.</text>
</comment>
<feature type="transmembrane region" description="Helical" evidence="1">
    <location>
        <begin position="339"/>
        <end position="361"/>
    </location>
</feature>
<reference evidence="2 3" key="1">
    <citation type="submission" date="2017-12" db="EMBL/GenBank/DDBJ databases">
        <title>Sequencing, de novo assembly and annotation of complete genome of a new Thraustochytrid species, strain FCC1311.</title>
        <authorList>
            <person name="Sedici K."/>
            <person name="Godart F."/>
            <person name="Aiese Cigliano R."/>
            <person name="Sanseverino W."/>
            <person name="Barakat M."/>
            <person name="Ortet P."/>
            <person name="Marechal E."/>
            <person name="Cagnac O."/>
            <person name="Amato A."/>
        </authorList>
    </citation>
    <scope>NUCLEOTIDE SEQUENCE [LARGE SCALE GENOMIC DNA]</scope>
</reference>
<organism evidence="2 3">
    <name type="scientific">Hondaea fermentalgiana</name>
    <dbReference type="NCBI Taxonomy" id="2315210"/>
    <lineage>
        <taxon>Eukaryota</taxon>
        <taxon>Sar</taxon>
        <taxon>Stramenopiles</taxon>
        <taxon>Bigyra</taxon>
        <taxon>Labyrinthulomycetes</taxon>
        <taxon>Thraustochytrida</taxon>
        <taxon>Thraustochytriidae</taxon>
        <taxon>Hondaea</taxon>
    </lineage>
</organism>
<dbReference type="GO" id="GO:0009941">
    <property type="term" value="C:chloroplast envelope"/>
    <property type="evidence" value="ECO:0007669"/>
    <property type="project" value="TreeGrafter"/>
</dbReference>
<keyword evidence="1" id="KW-0812">Transmembrane</keyword>
<proteinExistence type="predicted"/>
<keyword evidence="1" id="KW-0472">Membrane</keyword>
<dbReference type="InterPro" id="IPR044200">
    <property type="entry name" value="At5g03900-like"/>
</dbReference>
<dbReference type="EMBL" id="BEYU01000091">
    <property type="protein sequence ID" value="GBG31109.1"/>
    <property type="molecule type" value="Genomic_DNA"/>
</dbReference>
<feature type="transmembrane region" description="Helical" evidence="1">
    <location>
        <begin position="401"/>
        <end position="426"/>
    </location>
</feature>
<evidence type="ECO:0000313" key="2">
    <source>
        <dbReference type="EMBL" id="GBG31109.1"/>
    </source>
</evidence>
<dbReference type="Proteomes" id="UP000241890">
    <property type="component" value="Unassembled WGS sequence"/>
</dbReference>
<accession>A0A2R5GLC6</accession>
<gene>
    <name evidence="2" type="ORF">FCC1311_073302</name>
</gene>
<dbReference type="PANTHER" id="PTHR47380:SF4">
    <property type="entry name" value="OS02G0533000 PROTEIN"/>
    <property type="match status" value="1"/>
</dbReference>
<dbReference type="AlphaFoldDB" id="A0A2R5GLC6"/>
<name>A0A2R5GLC6_9STRA</name>
<keyword evidence="3" id="KW-1185">Reference proteome</keyword>
<protein>
    <submittedName>
        <fullName evidence="2">Uncharacterized protein</fullName>
    </submittedName>
</protein>
<dbReference type="PANTHER" id="PTHR47380">
    <property type="entry name" value="OS02G0533000 PROTEIN"/>
    <property type="match status" value="1"/>
</dbReference>
<evidence type="ECO:0000256" key="1">
    <source>
        <dbReference type="SAM" id="Phobius"/>
    </source>
</evidence>
<sequence>MDTRGRGVSSSASVNAVVVGVVAKVGVAKVLLGSRTTVPPSRWPEARGRPEMLRGIGRLGRQFTARDMALELHRQDEEHAVRAELDKLLCEARGTYELSKEKDGEIVYQFPADYRARLYGKRTWLWARDHLGPLALRGLRLFIGFFLVFSLVLCVVILVLISLREGGNRSHHHHSLADTYNTFVLWSFWRRNPFFRDYEYDAVPQYHDQVANTANSSSSDDGARTSSLADEVFAFIFGSPRPSTEDSRWDLIKHAIVSHNFVVTAEQMRPFSLQPDADSNAFMGEICAGLGGVPEASDDGQKVVYRFDALRESAVAVEAASQATSSSQDRHYREPEWLLFDRSVTLAIILGSFNLLVLFAMRPYMRMMSGEGPIRPVRSRLRGNALVLEDPAAYMKRSSPFVYFLLQVAYVMRFPLYTYGLLYLLIPLMRSD</sequence>
<evidence type="ECO:0000313" key="3">
    <source>
        <dbReference type="Proteomes" id="UP000241890"/>
    </source>
</evidence>
<feature type="transmembrane region" description="Helical" evidence="1">
    <location>
        <begin position="141"/>
        <end position="163"/>
    </location>
</feature>
<dbReference type="InParanoid" id="A0A2R5GLC6"/>